<organism evidence="4 5">
    <name type="scientific">Meridianimarinicoccus roseus</name>
    <dbReference type="NCBI Taxonomy" id="2072018"/>
    <lineage>
        <taxon>Bacteria</taxon>
        <taxon>Pseudomonadati</taxon>
        <taxon>Pseudomonadota</taxon>
        <taxon>Alphaproteobacteria</taxon>
        <taxon>Rhodobacterales</taxon>
        <taxon>Paracoccaceae</taxon>
        <taxon>Meridianimarinicoccus</taxon>
    </lineage>
</organism>
<dbReference type="SUPFAM" id="SSF56801">
    <property type="entry name" value="Acetyl-CoA synthetase-like"/>
    <property type="match status" value="1"/>
</dbReference>
<dbReference type="GO" id="GO:0006633">
    <property type="term" value="P:fatty acid biosynthetic process"/>
    <property type="evidence" value="ECO:0007669"/>
    <property type="project" value="TreeGrafter"/>
</dbReference>
<dbReference type="InterPro" id="IPR000873">
    <property type="entry name" value="AMP-dep_synth/lig_dom"/>
</dbReference>
<comment type="similarity">
    <text evidence="1">Belongs to the ATP-dependent AMP-binding enzyme family.</text>
</comment>
<dbReference type="OrthoDB" id="9803968at2"/>
<proteinExistence type="inferred from homology"/>
<dbReference type="PANTHER" id="PTHR22754">
    <property type="entry name" value="DISCO-INTERACTING PROTEIN 2 DIP2 -RELATED"/>
    <property type="match status" value="1"/>
</dbReference>
<dbReference type="InterPro" id="IPR045851">
    <property type="entry name" value="AMP-bd_C_sf"/>
</dbReference>
<gene>
    <name evidence="4" type="ORF">DKT77_00980</name>
</gene>
<feature type="domain" description="AMP-dependent synthetase/ligase" evidence="3">
    <location>
        <begin position="61"/>
        <end position="427"/>
    </location>
</feature>
<evidence type="ECO:0000313" key="4">
    <source>
        <dbReference type="EMBL" id="PWR04571.1"/>
    </source>
</evidence>
<dbReference type="EMBL" id="QGKU01000003">
    <property type="protein sequence ID" value="PWR04571.1"/>
    <property type="molecule type" value="Genomic_DNA"/>
</dbReference>
<feature type="compositionally biased region" description="Low complexity" evidence="2">
    <location>
        <begin position="592"/>
        <end position="605"/>
    </location>
</feature>
<dbReference type="GO" id="GO:0070566">
    <property type="term" value="F:adenylyltransferase activity"/>
    <property type="evidence" value="ECO:0007669"/>
    <property type="project" value="TreeGrafter"/>
</dbReference>
<evidence type="ECO:0000256" key="1">
    <source>
        <dbReference type="ARBA" id="ARBA00006432"/>
    </source>
</evidence>
<evidence type="ECO:0000313" key="5">
    <source>
        <dbReference type="Proteomes" id="UP000245680"/>
    </source>
</evidence>
<protein>
    <recommendedName>
        <fullName evidence="3">AMP-dependent synthetase/ligase domain-containing protein</fullName>
    </recommendedName>
</protein>
<dbReference type="Gene3D" id="3.40.50.12780">
    <property type="entry name" value="N-terminal domain of ligase-like"/>
    <property type="match status" value="1"/>
</dbReference>
<comment type="caution">
    <text evidence="4">The sequence shown here is derived from an EMBL/GenBank/DDBJ whole genome shotgun (WGS) entry which is preliminary data.</text>
</comment>
<dbReference type="Proteomes" id="UP000245680">
    <property type="component" value="Unassembled WGS sequence"/>
</dbReference>
<dbReference type="Pfam" id="PF00501">
    <property type="entry name" value="AMP-binding"/>
    <property type="match status" value="1"/>
</dbReference>
<evidence type="ECO:0000259" key="3">
    <source>
        <dbReference type="Pfam" id="PF00501"/>
    </source>
</evidence>
<dbReference type="GO" id="GO:0005886">
    <property type="term" value="C:plasma membrane"/>
    <property type="evidence" value="ECO:0007669"/>
    <property type="project" value="TreeGrafter"/>
</dbReference>
<name>A0A2V2LKC9_9RHOB</name>
<keyword evidence="5" id="KW-1185">Reference proteome</keyword>
<dbReference type="Gene3D" id="3.30.300.30">
    <property type="match status" value="1"/>
</dbReference>
<sequence>MVVRVRLPHPNCRFAAARPFTRWHNSGHTALQRRMRLTMTLPSLPVAIAAALDARSQAPVMAFVRRRGDDTVLTGSQIDAGVAERAALLRDWLGVGRRVVLAMPKDVEFTLLLLACLRVGIPAVPVAVPRRGSKLDRFAHVLRNSGAAAVLCAPESRQAIEEAMRDVPDCPCVCVPLVPGALPPPGGADARGTEAVVQYTSGSTQAPKGVRITGANILANAALVGREWTMDSRARLINWLPHYHDMGLMGGILYPLLCGGMSVQIPSADFIRSPALWLETISRYKGNFSGGPAFGFAEVIRRVAPPALQGLDLSGWSRAYCGAEPVPADLGPRFHAHLAETGLPSEAFFACYGLAEMTLFAAGVPGTGRIDSARSCGTAGSTTLPCGMSEALRDTIRIAAPGSIKALPDGEDGEILLRGPSQGAGYLSLPKETAETFNTGLEENTGEEGGAPRGWLRTGDLGRIDAAGLHISGRIKDIVICHGLTIAAPEIERVACLAHGGLDPMAAAAFAPDPLVSGKAVVVAERKGRGTGPDSDTAAFAAAARAVIGEWGLELAELLVVPRGRLPRTTSGKIRRAAVAAAWRNGNLDGQPATEPAAAPVQAAR</sequence>
<evidence type="ECO:0000256" key="2">
    <source>
        <dbReference type="SAM" id="MobiDB-lite"/>
    </source>
</evidence>
<feature type="region of interest" description="Disordered" evidence="2">
    <location>
        <begin position="586"/>
        <end position="605"/>
    </location>
</feature>
<dbReference type="InterPro" id="IPR042099">
    <property type="entry name" value="ANL_N_sf"/>
</dbReference>
<accession>A0A2V2LKC9</accession>
<reference evidence="4 5" key="1">
    <citation type="submission" date="2018-05" db="EMBL/GenBank/DDBJ databases">
        <title>Rhodobacteraceae gen. nov., sp. nov. isolated from sea water.</title>
        <authorList>
            <person name="Ren Y."/>
        </authorList>
    </citation>
    <scope>NUCLEOTIDE SEQUENCE [LARGE SCALE GENOMIC DNA]</scope>
    <source>
        <strain evidence="4 5">TG-679</strain>
    </source>
</reference>
<dbReference type="PANTHER" id="PTHR22754:SF32">
    <property type="entry name" value="DISCO-INTERACTING PROTEIN 2"/>
    <property type="match status" value="1"/>
</dbReference>
<dbReference type="AlphaFoldDB" id="A0A2V2LKC9"/>